<comment type="catalytic activity">
    <reaction evidence="2">
        <text>4-(gamma-L-glutamylamino)butanoate + H2O = 4-aminobutanoate + L-glutamate</text>
        <dbReference type="Rhea" id="RHEA:19737"/>
        <dbReference type="ChEBI" id="CHEBI:15377"/>
        <dbReference type="ChEBI" id="CHEBI:29985"/>
        <dbReference type="ChEBI" id="CHEBI:58800"/>
        <dbReference type="ChEBI" id="CHEBI:59888"/>
        <dbReference type="EC" id="3.5.1.94"/>
    </reaction>
</comment>
<gene>
    <name evidence="7" type="ORF">ADINL_0023</name>
</gene>
<evidence type="ECO:0000256" key="2">
    <source>
        <dbReference type="ARBA" id="ARBA00052718"/>
    </source>
</evidence>
<dbReference type="RefSeq" id="WP_051632420.1">
    <property type="nucleotide sequence ID" value="NZ_JMSZ01000001.1"/>
</dbReference>
<dbReference type="PANTHER" id="PTHR43235:SF1">
    <property type="entry name" value="GLUTAMINE AMIDOTRANSFERASE PB2B2.05-RELATED"/>
    <property type="match status" value="1"/>
</dbReference>
<comment type="function">
    <text evidence="3">Involved in the breakdown of putrescine via hydrolysis of the gamma-glutamyl linkage of gamma-glutamyl-gamma-aminobutyrate.</text>
</comment>
<evidence type="ECO:0000256" key="6">
    <source>
        <dbReference type="SAM" id="MobiDB-lite"/>
    </source>
</evidence>
<dbReference type="GO" id="GO:0033969">
    <property type="term" value="F:gamma-glutamyl-gamma-aminobutyrate hydrolase activity"/>
    <property type="evidence" value="ECO:0007669"/>
    <property type="project" value="UniProtKB-EC"/>
</dbReference>
<dbReference type="AlphaFoldDB" id="A0A063Y4T9"/>
<dbReference type="EMBL" id="JMSZ01000001">
    <property type="protein sequence ID" value="KDE41343.1"/>
    <property type="molecule type" value="Genomic_DNA"/>
</dbReference>
<dbReference type="STRING" id="267850.ADINL_0023"/>
<accession>A0A063Y4T9</accession>
<keyword evidence="7" id="KW-0378">Hydrolase</keyword>
<comment type="pathway">
    <text evidence="4">Amine and polyamine degradation; putrescine degradation; 4-aminobutanoate from putrescine: step 4/4.</text>
</comment>
<keyword evidence="8" id="KW-1185">Reference proteome</keyword>
<dbReference type="GO" id="GO:0005829">
    <property type="term" value="C:cytosol"/>
    <property type="evidence" value="ECO:0007669"/>
    <property type="project" value="TreeGrafter"/>
</dbReference>
<proteinExistence type="inferred from homology"/>
<dbReference type="InterPro" id="IPR044668">
    <property type="entry name" value="PuuD-like"/>
</dbReference>
<comment type="similarity">
    <text evidence="1">Belongs to the peptidase C26 family.</text>
</comment>
<feature type="region of interest" description="Disordered" evidence="6">
    <location>
        <begin position="77"/>
        <end position="101"/>
    </location>
</feature>
<dbReference type="SUPFAM" id="SSF52317">
    <property type="entry name" value="Class I glutamine amidotransferase-like"/>
    <property type="match status" value="1"/>
</dbReference>
<comment type="caution">
    <text evidence="7">The sequence shown here is derived from an EMBL/GenBank/DDBJ whole genome shotgun (WGS) entry which is preliminary data.</text>
</comment>
<reference evidence="7 8" key="1">
    <citation type="journal article" date="2005" name="Int. J. Syst. Evol. Microbiol.">
        <title>Nitrincola lacisaponensis gen. nov., sp. nov., a novel alkaliphilic bacterium isolated from an alkaline, saline lake.</title>
        <authorList>
            <person name="Dimitriu P.A."/>
            <person name="Shukla S.K."/>
            <person name="Conradt J."/>
            <person name="Marquez M.C."/>
            <person name="Ventosa A."/>
            <person name="Maglia A."/>
            <person name="Peyton B.M."/>
            <person name="Pinkart H.C."/>
            <person name="Mormile M.R."/>
        </authorList>
    </citation>
    <scope>NUCLEOTIDE SEQUENCE [LARGE SCALE GENOMIC DNA]</scope>
    <source>
        <strain evidence="7 8">4CA</strain>
    </source>
</reference>
<dbReference type="Pfam" id="PF07722">
    <property type="entry name" value="Peptidase_C26"/>
    <property type="match status" value="1"/>
</dbReference>
<dbReference type="Proteomes" id="UP000027318">
    <property type="component" value="Unassembled WGS sequence"/>
</dbReference>
<dbReference type="Gene3D" id="3.40.50.880">
    <property type="match status" value="1"/>
</dbReference>
<evidence type="ECO:0000256" key="3">
    <source>
        <dbReference type="ARBA" id="ARBA00055068"/>
    </source>
</evidence>
<dbReference type="GO" id="GO:0006598">
    <property type="term" value="P:polyamine catabolic process"/>
    <property type="evidence" value="ECO:0007669"/>
    <property type="project" value="TreeGrafter"/>
</dbReference>
<organism evidence="7 8">
    <name type="scientific">Nitrincola lacisaponensis</name>
    <dbReference type="NCBI Taxonomy" id="267850"/>
    <lineage>
        <taxon>Bacteria</taxon>
        <taxon>Pseudomonadati</taxon>
        <taxon>Pseudomonadota</taxon>
        <taxon>Gammaproteobacteria</taxon>
        <taxon>Oceanospirillales</taxon>
        <taxon>Oceanospirillaceae</taxon>
        <taxon>Nitrincola</taxon>
    </lineage>
</organism>
<dbReference type="FunFam" id="3.40.50.880:FF:000030">
    <property type="entry name" value="Gamma-glutamyl-gamma-aminobutyrate hydrolase PuuD"/>
    <property type="match status" value="1"/>
</dbReference>
<evidence type="ECO:0000256" key="4">
    <source>
        <dbReference type="ARBA" id="ARBA00060634"/>
    </source>
</evidence>
<name>A0A063Y4T9_9GAMM</name>
<dbReference type="PANTHER" id="PTHR43235">
    <property type="entry name" value="GLUTAMINE AMIDOTRANSFERASE PB2B2.05-RELATED"/>
    <property type="match status" value="1"/>
</dbReference>
<dbReference type="InterPro" id="IPR011697">
    <property type="entry name" value="Peptidase_C26"/>
</dbReference>
<evidence type="ECO:0000313" key="7">
    <source>
        <dbReference type="EMBL" id="KDE41343.1"/>
    </source>
</evidence>
<feature type="compositionally biased region" description="Basic and acidic residues" evidence="6">
    <location>
        <begin position="81"/>
        <end position="100"/>
    </location>
</feature>
<dbReference type="EC" id="3.5.1.94" evidence="5"/>
<dbReference type="InterPro" id="IPR029062">
    <property type="entry name" value="Class_I_gatase-like"/>
</dbReference>
<dbReference type="PATRIC" id="fig|267850.7.peg.23"/>
<evidence type="ECO:0000313" key="8">
    <source>
        <dbReference type="Proteomes" id="UP000027318"/>
    </source>
</evidence>
<dbReference type="OrthoDB" id="9813383at2"/>
<dbReference type="PROSITE" id="PS51273">
    <property type="entry name" value="GATASE_TYPE_1"/>
    <property type="match status" value="1"/>
</dbReference>
<evidence type="ECO:0000256" key="5">
    <source>
        <dbReference type="ARBA" id="ARBA00066788"/>
    </source>
</evidence>
<protein>
    <recommendedName>
        <fullName evidence="5">gamma-glutamyl-gamma-aminobutyrate hydrolase</fullName>
        <ecNumber evidence="5">3.5.1.94</ecNumber>
    </recommendedName>
</protein>
<dbReference type="CDD" id="cd01745">
    <property type="entry name" value="GATase1_2"/>
    <property type="match status" value="1"/>
</dbReference>
<sequence length="282" mass="30480">MSSDLPLSCATLPLIGVNACSQRLPEKHPFFIVGEKYVRAVSEGAGGMPLVIPALGDQIPLPQLVAQLDGLLLTGSPSNIEPHHYDGEPSAPDSEHDPSRDATTLPLVRAAVAAGVPVLGICRGFQEMNVALGGTLHQKVHEVPGYRDHREDKTTSINDQYNTLAHPVTLQPGGLLASIWPHEADVMVNSLHGQGVRDLAPGLQVEAIADDGLIEAFSVQQAKRFALAVQWHPEWQWHPDKGVGEFPFYRAILKAFGDACRERHAQRLATQQSGKQTTVGML</sequence>
<evidence type="ECO:0000256" key="1">
    <source>
        <dbReference type="ARBA" id="ARBA00011083"/>
    </source>
</evidence>